<sequence>MSVITRRYQDLFQAERRSPRTASSAVDTVEHFRTLYEESQGTVVAAQAEVTSLQVQLDEANMELASKDTAMQSLTEQCNALKSLMIEKDEKLQKFNQKLAAIRAGLAKELGKQRSSSDRDLHLALDCILKCSRELCTHAITTEEFHTALDLILSTLTPHPKLLPMPTSPQQWAEFGEAGQRKLASLSLSERRQQLAATVGNVSWSSSADQLVMRNEMDILTPSPPPPPPREHQPSAEAVKGEQGGEKGDDWKQKETTHYERMDSVGMSCRHGDRDKVGVVRRKSGRRKKIRYFSSANDLLSSSVGVEESGVTPVPVGGNYPRVQMWRKKLGLREGSVFTGSLPDLVREGESGEDEEGEEGGEDEYIDPREIAGAFIFPRLSRRVSQRVLRRMDTMMNTDTVATPTYLRIIGPDEEKEEGSRALRRRELDRSALSCCTTEDDLSSVDWDAGDEAPTSPTQNHTHLASELSPAPADHTHRVNRVRRRRSNRMTAVVQQDSDDERIYERIDDLALPTCNIGAETGGPKFQVPRKLTLPRRRSKVTANRRQQLSSMKGFDGYEYLVDTSPTPVEGVRTIPRWTEMSPALPPPRNTSAPVKNGAVEHVPIHPALSVPLEPSHGPQSRSPAISSDDTNQSDCEAIPELLYTTPVSLPWSRPQDLWRAREATGEANLSIKPPLSKPPTPPSLPARKLVRHRVREEEGEMEGATCHWQQEKSHPPNLFL</sequence>
<feature type="region of interest" description="Disordered" evidence="2">
    <location>
        <begin position="342"/>
        <end position="364"/>
    </location>
</feature>
<name>A0AA35THN6_GEOBA</name>
<protein>
    <submittedName>
        <fullName evidence="3">Uncharacterized protein</fullName>
    </submittedName>
</protein>
<feature type="compositionally biased region" description="Acidic residues" evidence="2">
    <location>
        <begin position="351"/>
        <end position="364"/>
    </location>
</feature>
<feature type="region of interest" description="Disordered" evidence="2">
    <location>
        <begin position="443"/>
        <end position="490"/>
    </location>
</feature>
<keyword evidence="1" id="KW-0175">Coiled coil</keyword>
<dbReference type="Proteomes" id="UP001174909">
    <property type="component" value="Unassembled WGS sequence"/>
</dbReference>
<comment type="caution">
    <text evidence="3">The sequence shown here is derived from an EMBL/GenBank/DDBJ whole genome shotgun (WGS) entry which is preliminary data.</text>
</comment>
<dbReference type="AlphaFoldDB" id="A0AA35THN6"/>
<gene>
    <name evidence="3" type="ORF">GBAR_LOCUS26741</name>
</gene>
<feature type="region of interest" description="Disordered" evidence="2">
    <location>
        <begin position="609"/>
        <end position="633"/>
    </location>
</feature>
<evidence type="ECO:0000256" key="2">
    <source>
        <dbReference type="SAM" id="MobiDB-lite"/>
    </source>
</evidence>
<feature type="region of interest" description="Disordered" evidence="2">
    <location>
        <begin position="695"/>
        <end position="721"/>
    </location>
</feature>
<proteinExistence type="predicted"/>
<feature type="region of interest" description="Disordered" evidence="2">
    <location>
        <begin position="669"/>
        <end position="688"/>
    </location>
</feature>
<dbReference type="EMBL" id="CASHTH010003729">
    <property type="protein sequence ID" value="CAI8048485.1"/>
    <property type="molecule type" value="Genomic_DNA"/>
</dbReference>
<feature type="compositionally biased region" description="Basic and acidic residues" evidence="2">
    <location>
        <begin position="229"/>
        <end position="253"/>
    </location>
</feature>
<reference evidence="3" key="1">
    <citation type="submission" date="2023-03" db="EMBL/GenBank/DDBJ databases">
        <authorList>
            <person name="Steffen K."/>
            <person name="Cardenas P."/>
        </authorList>
    </citation>
    <scope>NUCLEOTIDE SEQUENCE</scope>
</reference>
<keyword evidence="4" id="KW-1185">Reference proteome</keyword>
<feature type="coiled-coil region" evidence="1">
    <location>
        <begin position="43"/>
        <end position="77"/>
    </location>
</feature>
<accession>A0AA35THN6</accession>
<evidence type="ECO:0000313" key="3">
    <source>
        <dbReference type="EMBL" id="CAI8048485.1"/>
    </source>
</evidence>
<evidence type="ECO:0000313" key="4">
    <source>
        <dbReference type="Proteomes" id="UP001174909"/>
    </source>
</evidence>
<organism evidence="3 4">
    <name type="scientific">Geodia barretti</name>
    <name type="common">Barrett's horny sponge</name>
    <dbReference type="NCBI Taxonomy" id="519541"/>
    <lineage>
        <taxon>Eukaryota</taxon>
        <taxon>Metazoa</taxon>
        <taxon>Porifera</taxon>
        <taxon>Demospongiae</taxon>
        <taxon>Heteroscleromorpha</taxon>
        <taxon>Tetractinellida</taxon>
        <taxon>Astrophorina</taxon>
        <taxon>Geodiidae</taxon>
        <taxon>Geodia</taxon>
    </lineage>
</organism>
<feature type="region of interest" description="Disordered" evidence="2">
    <location>
        <begin position="218"/>
        <end position="253"/>
    </location>
</feature>
<evidence type="ECO:0000256" key="1">
    <source>
        <dbReference type="SAM" id="Coils"/>
    </source>
</evidence>
<feature type="compositionally biased region" description="Polar residues" evidence="2">
    <location>
        <begin position="618"/>
        <end position="633"/>
    </location>
</feature>
<feature type="compositionally biased region" description="Basic residues" evidence="2">
    <location>
        <begin position="478"/>
        <end position="488"/>
    </location>
</feature>
<feature type="compositionally biased region" description="Pro residues" evidence="2">
    <location>
        <begin position="676"/>
        <end position="685"/>
    </location>
</feature>